<reference evidence="3" key="1">
    <citation type="submission" date="2015-07" db="EMBL/GenBank/DDBJ databases">
        <title>Annotation of Plasmodium falciparum RAJ116.</title>
        <authorList>
            <consortium name="The Broad Institute Genome Sequencing Platform"/>
            <person name="Volkman S.K."/>
            <person name="Neafsey D.E."/>
            <person name="Dash A.P."/>
            <person name="Chitnis C.E."/>
            <person name="Hartl D.L."/>
            <person name="Young S.K."/>
            <person name="Zeng Q."/>
            <person name="Koehrsen M."/>
            <person name="Alvarado L."/>
            <person name="Berlin A."/>
            <person name="Borenstein D."/>
            <person name="Chapman S.B."/>
            <person name="Chen Z."/>
            <person name="Engels R."/>
            <person name="Freedman E."/>
            <person name="Gellesch M."/>
            <person name="Goldberg J."/>
            <person name="Griggs A."/>
            <person name="Gujja S."/>
            <person name="Heilman E.R."/>
            <person name="Heiman D.I."/>
            <person name="Howarth C."/>
            <person name="Jen D."/>
            <person name="Larson L."/>
            <person name="Mehta T."/>
            <person name="Neiman D."/>
            <person name="Park D."/>
            <person name="Pearson M."/>
            <person name="Roberts A."/>
            <person name="Saif S."/>
            <person name="Shea T."/>
            <person name="Shenoy N."/>
            <person name="Sisk P."/>
            <person name="Stolte C."/>
            <person name="Sykes S."/>
            <person name="Walk T."/>
            <person name="White J."/>
            <person name="Yandava C."/>
            <person name="Haas B."/>
            <person name="Henn M.R."/>
            <person name="Nusbaum C."/>
            <person name="Birren B."/>
        </authorList>
    </citation>
    <scope>NUCLEOTIDE SEQUENCE [LARGE SCALE GENOMIC DNA]</scope>
    <source>
        <strain evidence="3">RAJ116</strain>
    </source>
</reference>
<keyword evidence="1" id="KW-0812">Transmembrane</keyword>
<proteinExistence type="predicted"/>
<dbReference type="OrthoDB" id="10421290at2759"/>
<evidence type="ECO:0000313" key="2">
    <source>
        <dbReference type="EMBL" id="KNC35204.1"/>
    </source>
</evidence>
<sequence length="141" mass="15830">MLHFSDFTRDIWLTLINSNNYNTISGLAAAAKNAKESVGRTCLRNTPRLKPSCDAIFKKSKLWFGPDKKAGIEASSNKAASIKAVEFVKITTASTNYYTAIVASVVPLIVIVVVMVVIYLILRYRRTNKMKKKLQYIKLLK</sequence>
<dbReference type="Proteomes" id="UP000054566">
    <property type="component" value="Unassembled WGS sequence"/>
</dbReference>
<accession>A0A0L0CV11</accession>
<reference evidence="3" key="2">
    <citation type="submission" date="2015-07" db="EMBL/GenBank/DDBJ databases">
        <title>The genome sequence of Plasmodium falciparum RAJ116.</title>
        <authorList>
            <consortium name="The Broad Institute Genome Sequencing Platform"/>
            <person name="Volkman S.K."/>
            <person name="Neafsey D.E."/>
            <person name="Dash A.P."/>
            <person name="Chitnis C.E."/>
            <person name="Hartl D.L."/>
            <person name="Young S.K."/>
            <person name="Kodira C.D."/>
            <person name="Zeng Q."/>
            <person name="Koehrsen M."/>
            <person name="Godfrey P."/>
            <person name="Alvarado L."/>
            <person name="Berlin A."/>
            <person name="Borenstein D."/>
            <person name="Chen Z."/>
            <person name="Engels R."/>
            <person name="Freedman E."/>
            <person name="Gellesch M."/>
            <person name="Goldberg J."/>
            <person name="Griggs A."/>
            <person name="Gujja S."/>
            <person name="Heiman D."/>
            <person name="Hepburn T."/>
            <person name="Howarth C."/>
            <person name="Jen D."/>
            <person name="Larson L."/>
            <person name="Lewis B."/>
            <person name="Mehta T."/>
            <person name="Park D."/>
            <person name="Pearson M."/>
            <person name="Roberts A."/>
            <person name="Saif S."/>
            <person name="Shea T."/>
            <person name="Shenoy N."/>
            <person name="Sisk P."/>
            <person name="Stolte C."/>
            <person name="Sykes S."/>
            <person name="Walk T."/>
            <person name="White J."/>
            <person name="Yandava C."/>
            <person name="Wirth D.F."/>
            <person name="Nusbaum C."/>
            <person name="Birren B."/>
        </authorList>
    </citation>
    <scope>NUCLEOTIDE SEQUENCE [LARGE SCALE GENOMIC DNA]</scope>
    <source>
        <strain evidence="3">RAJ116</strain>
    </source>
</reference>
<dbReference type="InterPro" id="IPR006373">
    <property type="entry name" value="VSA_Rifin"/>
</dbReference>
<keyword evidence="1" id="KW-1133">Transmembrane helix</keyword>
<evidence type="ECO:0000313" key="3">
    <source>
        <dbReference type="Proteomes" id="UP000054566"/>
    </source>
</evidence>
<dbReference type="Pfam" id="PF02009">
    <property type="entry name" value="RIFIN"/>
    <property type="match status" value="1"/>
</dbReference>
<name>A0A0L0CV11_PLAFA</name>
<organism evidence="2 3">
    <name type="scientific">Plasmodium falciparum RAJ116</name>
    <dbReference type="NCBI Taxonomy" id="580058"/>
    <lineage>
        <taxon>Eukaryota</taxon>
        <taxon>Sar</taxon>
        <taxon>Alveolata</taxon>
        <taxon>Apicomplexa</taxon>
        <taxon>Aconoidasida</taxon>
        <taxon>Haemosporida</taxon>
        <taxon>Plasmodiidae</taxon>
        <taxon>Plasmodium</taxon>
        <taxon>Plasmodium (Laverania)</taxon>
    </lineage>
</organism>
<keyword evidence="1" id="KW-0472">Membrane</keyword>
<gene>
    <name evidence="2" type="ORF">PFLG_00197</name>
</gene>
<evidence type="ECO:0000256" key="1">
    <source>
        <dbReference type="SAM" id="Phobius"/>
    </source>
</evidence>
<protein>
    <submittedName>
        <fullName evidence="2">RIF</fullName>
    </submittedName>
</protein>
<dbReference type="AlphaFoldDB" id="A0A0L0CV11"/>
<dbReference type="EMBL" id="GG663785">
    <property type="protein sequence ID" value="KNC35204.1"/>
    <property type="molecule type" value="Genomic_DNA"/>
</dbReference>
<feature type="transmembrane region" description="Helical" evidence="1">
    <location>
        <begin position="97"/>
        <end position="122"/>
    </location>
</feature>